<dbReference type="AlphaFoldDB" id="A0A940M9E0"/>
<dbReference type="EMBL" id="JAGIQL010000009">
    <property type="protein sequence ID" value="MBP0456752.1"/>
    <property type="molecule type" value="Genomic_DNA"/>
</dbReference>
<dbReference type="Gene3D" id="3.40.1190.20">
    <property type="match status" value="1"/>
</dbReference>
<gene>
    <name evidence="5" type="ORF">JFN87_04430</name>
</gene>
<reference evidence="5" key="1">
    <citation type="submission" date="2021-03" db="EMBL/GenBank/DDBJ databases">
        <title>Whole genome sequence of Streptomyces bomunensis MMS17-BM035.</title>
        <authorList>
            <person name="Lee J.H."/>
        </authorList>
    </citation>
    <scope>NUCLEOTIDE SEQUENCE</scope>
    <source>
        <strain evidence="5">MMS17-BM035</strain>
    </source>
</reference>
<dbReference type="InterPro" id="IPR029056">
    <property type="entry name" value="Ribokinase-like"/>
</dbReference>
<dbReference type="InterPro" id="IPR052700">
    <property type="entry name" value="Carb_kinase_PfkB-like"/>
</dbReference>
<evidence type="ECO:0000256" key="3">
    <source>
        <dbReference type="ARBA" id="ARBA00022777"/>
    </source>
</evidence>
<evidence type="ECO:0000313" key="6">
    <source>
        <dbReference type="Proteomes" id="UP000670475"/>
    </source>
</evidence>
<evidence type="ECO:0000256" key="2">
    <source>
        <dbReference type="ARBA" id="ARBA00022679"/>
    </source>
</evidence>
<comment type="caution">
    <text evidence="5">The sequence shown here is derived from an EMBL/GenBank/DDBJ whole genome shotgun (WGS) entry which is preliminary data.</text>
</comment>
<evidence type="ECO:0000313" key="5">
    <source>
        <dbReference type="EMBL" id="MBP0456752.1"/>
    </source>
</evidence>
<evidence type="ECO:0000256" key="1">
    <source>
        <dbReference type="ARBA" id="ARBA00010688"/>
    </source>
</evidence>
<dbReference type="SUPFAM" id="SSF53613">
    <property type="entry name" value="Ribokinase-like"/>
    <property type="match status" value="1"/>
</dbReference>
<name>A0A940M9E0_9ACTN</name>
<sequence length="315" mass="32653">MAAMAPAPLGPLDAAHHLTLDMAGAESNVACYLADHGVPARWVSALGDDPLGRMVRERVAAFGVDVSGVRTDPARPTGLLFKDPGRDGTHVHYYRRDSAAAGLGPGLLAEDAVRTAGLLHLTGITAALSPSCHDLVRAALSGARARPVSFDVNHRAALWTGAPEPAADVLLSLARRADIVFVGLDEAQDLWGAAAADPDDVRALLPEPATLVVKDGGRAATAYTGSRRHTVPAPRVDVVEPVGAGDAFAAGFLAATVRGDHPARALRLGHLTAASALRVSSDHGPLPSPRTVEALLSADDAAWTEAFARTTPRLH</sequence>
<protein>
    <submittedName>
        <fullName evidence="5">Sugar kinase</fullName>
    </submittedName>
</protein>
<organism evidence="5 6">
    <name type="scientific">Streptomyces montanisoli</name>
    <dbReference type="NCBI Taxonomy" id="2798581"/>
    <lineage>
        <taxon>Bacteria</taxon>
        <taxon>Bacillati</taxon>
        <taxon>Actinomycetota</taxon>
        <taxon>Actinomycetes</taxon>
        <taxon>Kitasatosporales</taxon>
        <taxon>Streptomycetaceae</taxon>
        <taxon>Streptomyces</taxon>
    </lineage>
</organism>
<evidence type="ECO:0000259" key="4">
    <source>
        <dbReference type="Pfam" id="PF00294"/>
    </source>
</evidence>
<proteinExistence type="inferred from homology"/>
<dbReference type="GO" id="GO:0016301">
    <property type="term" value="F:kinase activity"/>
    <property type="evidence" value="ECO:0007669"/>
    <property type="project" value="UniProtKB-KW"/>
</dbReference>
<feature type="domain" description="Carbohydrate kinase PfkB" evidence="4">
    <location>
        <begin position="13"/>
        <end position="287"/>
    </location>
</feature>
<dbReference type="Proteomes" id="UP000670475">
    <property type="component" value="Unassembled WGS sequence"/>
</dbReference>
<dbReference type="PANTHER" id="PTHR43320:SF2">
    <property type="entry name" value="2-DEHYDRO-3-DEOXYGLUCONOKINASE_2-DEHYDRO-3-DEOXYGALACTONOKINASE"/>
    <property type="match status" value="1"/>
</dbReference>
<dbReference type="InterPro" id="IPR011611">
    <property type="entry name" value="PfkB_dom"/>
</dbReference>
<dbReference type="PANTHER" id="PTHR43320">
    <property type="entry name" value="SUGAR KINASE"/>
    <property type="match status" value="1"/>
</dbReference>
<dbReference type="Pfam" id="PF00294">
    <property type="entry name" value="PfkB"/>
    <property type="match status" value="1"/>
</dbReference>
<keyword evidence="2" id="KW-0808">Transferase</keyword>
<dbReference type="CDD" id="cd01166">
    <property type="entry name" value="KdgK"/>
    <property type="match status" value="1"/>
</dbReference>
<keyword evidence="3 5" id="KW-0418">Kinase</keyword>
<keyword evidence="6" id="KW-1185">Reference proteome</keyword>
<accession>A0A940M9E0</accession>
<comment type="similarity">
    <text evidence="1">Belongs to the carbohydrate kinase PfkB family.</text>
</comment>